<dbReference type="InterPro" id="IPR028081">
    <property type="entry name" value="Leu-bd"/>
</dbReference>
<dbReference type="Pfam" id="PF13458">
    <property type="entry name" value="Peripla_BP_6"/>
    <property type="match status" value="1"/>
</dbReference>
<evidence type="ECO:0000256" key="2">
    <source>
        <dbReference type="ARBA" id="ARBA00022729"/>
    </source>
</evidence>
<dbReference type="CDD" id="cd06334">
    <property type="entry name" value="PBP1_ABC_ligand_binding-like"/>
    <property type="match status" value="1"/>
</dbReference>
<evidence type="ECO:0000313" key="4">
    <source>
        <dbReference type="EMBL" id="PLX63305.1"/>
    </source>
</evidence>
<evidence type="ECO:0000313" key="5">
    <source>
        <dbReference type="Proteomes" id="UP000235015"/>
    </source>
</evidence>
<protein>
    <submittedName>
        <fullName evidence="4">ABC transporter permease</fullName>
    </submittedName>
</protein>
<dbReference type="Proteomes" id="UP000235015">
    <property type="component" value="Unassembled WGS sequence"/>
</dbReference>
<dbReference type="PANTHER" id="PTHR47235:SF1">
    <property type="entry name" value="BLR6548 PROTEIN"/>
    <property type="match status" value="1"/>
</dbReference>
<dbReference type="PANTHER" id="PTHR47235">
    <property type="entry name" value="BLR6548 PROTEIN"/>
    <property type="match status" value="1"/>
</dbReference>
<accession>A0A2N6D0W0</accession>
<keyword evidence="2" id="KW-0732">Signal</keyword>
<evidence type="ECO:0000259" key="3">
    <source>
        <dbReference type="Pfam" id="PF13458"/>
    </source>
</evidence>
<organism evidence="4 5">
    <name type="scientific">Sedimenticola selenatireducens</name>
    <dbReference type="NCBI Taxonomy" id="191960"/>
    <lineage>
        <taxon>Bacteria</taxon>
        <taxon>Pseudomonadati</taxon>
        <taxon>Pseudomonadota</taxon>
        <taxon>Gammaproteobacteria</taxon>
        <taxon>Chromatiales</taxon>
        <taxon>Sedimenticolaceae</taxon>
        <taxon>Sedimenticola</taxon>
    </lineage>
</organism>
<sequence>MASLISTPTVMAADAQYIGSLVYRTGPYAPGGIPWADGFADYINLLNERDGGINGVKLNLEECDTAYNTDKGVECYERLKNNGPTGMPAVMPLSTGITYALLDRVVADKIPLITSGYGRADAADGTIFPYVFVPPATYWGGADIAINYMASEEGGYDNLKGKKIALVYHDSAYGKEPIKTLEALAGKHGFELSLFPVPHPGLEQKATWLKIGRQLRPDYVLMYGWGVMNATAIKEAAAVNFPREKFIGIWWSGNDVDMVPAGKAAVGYKSLQFNGVGADFDVHKMIKQVLYANGKGSADSEAGIGEVAYNRGLQSAVLLTEALQGAMNEFGNKPVTGEQVQWALDRLDIDEARLKAIGAEGLFDPIKLSCADHLGKGRAKITQWDGTQWKAITDWIQHNNEMLDVMYKESAAAYAKEKGITPRACN</sequence>
<name>A0A2N6D0W0_9GAMM</name>
<dbReference type="STRING" id="1111735.GCA_000428045_01335"/>
<evidence type="ECO:0000256" key="1">
    <source>
        <dbReference type="ARBA" id="ARBA00010062"/>
    </source>
</evidence>
<comment type="caution">
    <text evidence="4">The sequence shown here is derived from an EMBL/GenBank/DDBJ whole genome shotgun (WGS) entry which is preliminary data.</text>
</comment>
<feature type="domain" description="Leucine-binding protein" evidence="3">
    <location>
        <begin position="17"/>
        <end position="386"/>
    </location>
</feature>
<dbReference type="InterPro" id="IPR028082">
    <property type="entry name" value="Peripla_BP_I"/>
</dbReference>
<dbReference type="Gene3D" id="3.40.50.2300">
    <property type="match status" value="2"/>
</dbReference>
<dbReference type="SUPFAM" id="SSF53822">
    <property type="entry name" value="Periplasmic binding protein-like I"/>
    <property type="match status" value="1"/>
</dbReference>
<dbReference type="EMBL" id="PKUN01000002">
    <property type="protein sequence ID" value="PLX63305.1"/>
    <property type="molecule type" value="Genomic_DNA"/>
</dbReference>
<reference evidence="4 5" key="1">
    <citation type="submission" date="2017-11" db="EMBL/GenBank/DDBJ databases">
        <title>Genome-resolved metagenomics identifies genetic mobility, metabolic interactions, and unexpected diversity in perchlorate-reducing communities.</title>
        <authorList>
            <person name="Barnum T.P."/>
            <person name="Figueroa I.A."/>
            <person name="Carlstrom C.I."/>
            <person name="Lucas L.N."/>
            <person name="Engelbrektson A.L."/>
            <person name="Coates J.D."/>
        </authorList>
    </citation>
    <scope>NUCLEOTIDE SEQUENCE [LARGE SCALE GENOMIC DNA]</scope>
    <source>
        <strain evidence="4">BM301</strain>
    </source>
</reference>
<dbReference type="AlphaFoldDB" id="A0A2N6D0W0"/>
<proteinExistence type="inferred from homology"/>
<comment type="similarity">
    <text evidence="1">Belongs to the leucine-binding protein family.</text>
</comment>
<gene>
    <name evidence="4" type="ORF">C0630_03455</name>
</gene>